<dbReference type="EMBL" id="JADOUA010000001">
    <property type="protein sequence ID" value="MBG6087784.1"/>
    <property type="molecule type" value="Genomic_DNA"/>
</dbReference>
<organism evidence="2 3">
    <name type="scientific">Actinomadura viridis</name>
    <dbReference type="NCBI Taxonomy" id="58110"/>
    <lineage>
        <taxon>Bacteria</taxon>
        <taxon>Bacillati</taxon>
        <taxon>Actinomycetota</taxon>
        <taxon>Actinomycetes</taxon>
        <taxon>Streptosporangiales</taxon>
        <taxon>Thermomonosporaceae</taxon>
        <taxon>Actinomadura</taxon>
    </lineage>
</organism>
<name>A0A931GPV6_9ACTN</name>
<sequence length="224" mass="22515">MIALARFQLAGYVRSLRVLQPLLVVLLILSLVLLQGPGGNARLAAGTLGDAAAFMFPVWAWTARALLDTQPDEQRSLTALAVRPRAVAGLLAAYTANIGLGALVLAVPVVQALSAGSGAGVVLAGLGLTLLAALAATVLGAWTSRAIIPHGGVSLLALVGGVAAALLLSLGPLSWLAVPMVGWLRAAHDGPSALIGAFPGIALHLVLWSAAVGAAYLAAARSRP</sequence>
<dbReference type="AlphaFoldDB" id="A0A931GPV6"/>
<evidence type="ECO:0000313" key="2">
    <source>
        <dbReference type="EMBL" id="MBG6087784.1"/>
    </source>
</evidence>
<reference evidence="2" key="1">
    <citation type="submission" date="2020-11" db="EMBL/GenBank/DDBJ databases">
        <title>Sequencing the genomes of 1000 actinobacteria strains.</title>
        <authorList>
            <person name="Klenk H.-P."/>
        </authorList>
    </citation>
    <scope>NUCLEOTIDE SEQUENCE</scope>
    <source>
        <strain evidence="2">DSM 43175</strain>
    </source>
</reference>
<accession>A0A931GPV6</accession>
<feature type="transmembrane region" description="Helical" evidence="1">
    <location>
        <begin position="197"/>
        <end position="219"/>
    </location>
</feature>
<feature type="transmembrane region" description="Helical" evidence="1">
    <location>
        <begin position="87"/>
        <end position="109"/>
    </location>
</feature>
<keyword evidence="3" id="KW-1185">Reference proteome</keyword>
<gene>
    <name evidence="2" type="ORF">IW256_001897</name>
</gene>
<evidence type="ECO:0000313" key="3">
    <source>
        <dbReference type="Proteomes" id="UP000614047"/>
    </source>
</evidence>
<feature type="transmembrane region" description="Helical" evidence="1">
    <location>
        <begin position="51"/>
        <end position="67"/>
    </location>
</feature>
<dbReference type="RefSeq" id="WP_197010598.1">
    <property type="nucleotide sequence ID" value="NZ_BAABES010000008.1"/>
</dbReference>
<feature type="transmembrane region" description="Helical" evidence="1">
    <location>
        <begin position="121"/>
        <end position="143"/>
    </location>
</feature>
<comment type="caution">
    <text evidence="2">The sequence shown here is derived from an EMBL/GenBank/DDBJ whole genome shotgun (WGS) entry which is preliminary data.</text>
</comment>
<keyword evidence="1" id="KW-1133">Transmembrane helix</keyword>
<evidence type="ECO:0000256" key="1">
    <source>
        <dbReference type="SAM" id="Phobius"/>
    </source>
</evidence>
<proteinExistence type="predicted"/>
<keyword evidence="1" id="KW-0812">Transmembrane</keyword>
<keyword evidence="1" id="KW-0472">Membrane</keyword>
<feature type="transmembrane region" description="Helical" evidence="1">
    <location>
        <begin position="155"/>
        <end position="177"/>
    </location>
</feature>
<protein>
    <submittedName>
        <fullName evidence="2">Uncharacterized protein</fullName>
    </submittedName>
</protein>
<dbReference type="Proteomes" id="UP000614047">
    <property type="component" value="Unassembled WGS sequence"/>
</dbReference>